<dbReference type="EMBL" id="BART01022601">
    <property type="protein sequence ID" value="GAG98419.1"/>
    <property type="molecule type" value="Genomic_DNA"/>
</dbReference>
<reference evidence="7" key="1">
    <citation type="journal article" date="2014" name="Front. Microbiol.">
        <title>High frequency of phylogenetically diverse reductive dehalogenase-homologous genes in deep subseafloor sedimentary metagenomes.</title>
        <authorList>
            <person name="Kawai M."/>
            <person name="Futagami T."/>
            <person name="Toyoda A."/>
            <person name="Takaki Y."/>
            <person name="Nishi S."/>
            <person name="Hori S."/>
            <person name="Arai W."/>
            <person name="Tsubouchi T."/>
            <person name="Morono Y."/>
            <person name="Uchiyama I."/>
            <person name="Ito T."/>
            <person name="Fujiyama A."/>
            <person name="Inagaki F."/>
            <person name="Takami H."/>
        </authorList>
    </citation>
    <scope>NUCLEOTIDE SEQUENCE</scope>
    <source>
        <strain evidence="7">Expedition CK06-06</strain>
    </source>
</reference>
<dbReference type="Gene3D" id="3.20.20.70">
    <property type="entry name" value="Aldolase class I"/>
    <property type="match status" value="1"/>
</dbReference>
<proteinExistence type="inferred from homology"/>
<evidence type="ECO:0000313" key="7">
    <source>
        <dbReference type="EMBL" id="GAG98419.1"/>
    </source>
</evidence>
<keyword evidence="4" id="KW-0411">Iron-sulfur</keyword>
<keyword evidence="3" id="KW-0408">Iron</keyword>
<dbReference type="GO" id="GO:0051536">
    <property type="term" value="F:iron-sulfur cluster binding"/>
    <property type="evidence" value="ECO:0007669"/>
    <property type="project" value="UniProtKB-KW"/>
</dbReference>
<keyword evidence="2" id="KW-0479">Metal-binding</keyword>
<dbReference type="InterPro" id="IPR007197">
    <property type="entry name" value="rSAM"/>
</dbReference>
<keyword evidence="1" id="KW-0949">S-adenosyl-L-methionine</keyword>
<sequence length="116" mass="13604">MTDELLEEYIRQYINAQQIPEVTIAWQGGEPTLMGVDFFKKSIEYQQKYKKPHMTFQNTMQTNGVLLDDEWCQFFKENNFLIGISIDGSKELHDAYRVDKGGKGSFDRVMRGLHYL</sequence>
<dbReference type="PANTHER" id="PTHR43273:SF3">
    <property type="entry name" value="ANAEROBIC SULFATASE-MATURATING ENZYME HOMOLOG ASLB-RELATED"/>
    <property type="match status" value="1"/>
</dbReference>
<protein>
    <recommendedName>
        <fullName evidence="6">Radical SAM core domain-containing protein</fullName>
    </recommendedName>
</protein>
<evidence type="ECO:0000256" key="4">
    <source>
        <dbReference type="ARBA" id="ARBA00023014"/>
    </source>
</evidence>
<name>X1BRR3_9ZZZZ</name>
<evidence type="ECO:0000256" key="5">
    <source>
        <dbReference type="ARBA" id="ARBA00023601"/>
    </source>
</evidence>
<dbReference type="AlphaFoldDB" id="X1BRR3"/>
<feature type="non-terminal residue" evidence="7">
    <location>
        <position position="116"/>
    </location>
</feature>
<comment type="caution">
    <text evidence="7">The sequence shown here is derived from an EMBL/GenBank/DDBJ whole genome shotgun (WGS) entry which is preliminary data.</text>
</comment>
<accession>X1BRR3</accession>
<gene>
    <name evidence="7" type="ORF">S01H4_41338</name>
</gene>
<evidence type="ECO:0000256" key="2">
    <source>
        <dbReference type="ARBA" id="ARBA00022723"/>
    </source>
</evidence>
<dbReference type="GO" id="GO:0046872">
    <property type="term" value="F:metal ion binding"/>
    <property type="evidence" value="ECO:0007669"/>
    <property type="project" value="UniProtKB-KW"/>
</dbReference>
<dbReference type="InterPro" id="IPR013785">
    <property type="entry name" value="Aldolase_TIM"/>
</dbReference>
<dbReference type="SUPFAM" id="SSF102114">
    <property type="entry name" value="Radical SAM enzymes"/>
    <property type="match status" value="1"/>
</dbReference>
<evidence type="ECO:0000259" key="6">
    <source>
        <dbReference type="Pfam" id="PF04055"/>
    </source>
</evidence>
<evidence type="ECO:0000256" key="3">
    <source>
        <dbReference type="ARBA" id="ARBA00023004"/>
    </source>
</evidence>
<dbReference type="Pfam" id="PF04055">
    <property type="entry name" value="Radical_SAM"/>
    <property type="match status" value="1"/>
</dbReference>
<comment type="similarity">
    <text evidence="5">Belongs to the radical SAM superfamily. Anaerobic sulfatase-maturating enzyme family.</text>
</comment>
<organism evidence="7">
    <name type="scientific">marine sediment metagenome</name>
    <dbReference type="NCBI Taxonomy" id="412755"/>
    <lineage>
        <taxon>unclassified sequences</taxon>
        <taxon>metagenomes</taxon>
        <taxon>ecological metagenomes</taxon>
    </lineage>
</organism>
<dbReference type="PANTHER" id="PTHR43273">
    <property type="entry name" value="ANAEROBIC SULFATASE-MATURATING ENZYME HOMOLOG ASLB-RELATED"/>
    <property type="match status" value="1"/>
</dbReference>
<feature type="domain" description="Radical SAM core" evidence="6">
    <location>
        <begin position="2"/>
        <end position="116"/>
    </location>
</feature>
<evidence type="ECO:0000256" key="1">
    <source>
        <dbReference type="ARBA" id="ARBA00022691"/>
    </source>
</evidence>
<dbReference type="InterPro" id="IPR023867">
    <property type="entry name" value="Sulphatase_maturase_rSAM"/>
</dbReference>
<dbReference type="GO" id="GO:0016491">
    <property type="term" value="F:oxidoreductase activity"/>
    <property type="evidence" value="ECO:0007669"/>
    <property type="project" value="InterPro"/>
</dbReference>
<dbReference type="InterPro" id="IPR058240">
    <property type="entry name" value="rSAM_sf"/>
</dbReference>